<comment type="caution">
    <text evidence="3">The sequence shown here is derived from an EMBL/GenBank/DDBJ whole genome shotgun (WGS) entry which is preliminary data.</text>
</comment>
<evidence type="ECO:0000313" key="4">
    <source>
        <dbReference type="Proteomes" id="UP000566819"/>
    </source>
</evidence>
<evidence type="ECO:0000256" key="2">
    <source>
        <dbReference type="SAM" id="MobiDB-lite"/>
    </source>
</evidence>
<proteinExistence type="predicted"/>
<feature type="region of interest" description="Disordered" evidence="2">
    <location>
        <begin position="140"/>
        <end position="172"/>
    </location>
</feature>
<reference evidence="3 4" key="1">
    <citation type="submission" date="2020-03" db="EMBL/GenBank/DDBJ databases">
        <title>Draft Genome Sequence of Cudoniella acicularis.</title>
        <authorList>
            <person name="Buettner E."/>
            <person name="Kellner H."/>
        </authorList>
    </citation>
    <scope>NUCLEOTIDE SEQUENCE [LARGE SCALE GENOMIC DNA]</scope>
    <source>
        <strain evidence="3 4">DSM 108380</strain>
    </source>
</reference>
<dbReference type="AlphaFoldDB" id="A0A8H4RLA5"/>
<accession>A0A8H4RLA5</accession>
<dbReference type="Proteomes" id="UP000566819">
    <property type="component" value="Unassembled WGS sequence"/>
</dbReference>
<feature type="compositionally biased region" description="Acidic residues" evidence="2">
    <location>
        <begin position="148"/>
        <end position="172"/>
    </location>
</feature>
<dbReference type="EMBL" id="JAAMPI010000419">
    <property type="protein sequence ID" value="KAF4631688.1"/>
    <property type="molecule type" value="Genomic_DNA"/>
</dbReference>
<keyword evidence="1" id="KW-0175">Coiled coil</keyword>
<evidence type="ECO:0000313" key="3">
    <source>
        <dbReference type="EMBL" id="KAF4631688.1"/>
    </source>
</evidence>
<name>A0A8H4RLA5_9HELO</name>
<sequence>MDPTLTLELKRKQQIEVHATNMDRLKAQRDEITAKVNAAKAERSKLEDEATEDTKMYNADLKVLVQLMSLPENDTDPLADAKARIDGLVEFQSGENIDYRKGPSQAAVHSGRPKFIEMYSEEREKRREILDKLPADALKDLLPKIEVDESGEDSGDSEEEGDDEEEEQAQPT</sequence>
<evidence type="ECO:0000256" key="1">
    <source>
        <dbReference type="SAM" id="Coils"/>
    </source>
</evidence>
<gene>
    <name evidence="3" type="ORF">G7Y89_g6445</name>
</gene>
<organism evidence="3 4">
    <name type="scientific">Cudoniella acicularis</name>
    <dbReference type="NCBI Taxonomy" id="354080"/>
    <lineage>
        <taxon>Eukaryota</taxon>
        <taxon>Fungi</taxon>
        <taxon>Dikarya</taxon>
        <taxon>Ascomycota</taxon>
        <taxon>Pezizomycotina</taxon>
        <taxon>Leotiomycetes</taxon>
        <taxon>Helotiales</taxon>
        <taxon>Tricladiaceae</taxon>
        <taxon>Cudoniella</taxon>
    </lineage>
</organism>
<keyword evidence="4" id="KW-1185">Reference proteome</keyword>
<feature type="coiled-coil region" evidence="1">
    <location>
        <begin position="15"/>
        <end position="56"/>
    </location>
</feature>
<protein>
    <submittedName>
        <fullName evidence="3">Uncharacterized protein</fullName>
    </submittedName>
</protein>